<evidence type="ECO:0008006" key="3">
    <source>
        <dbReference type="Google" id="ProtNLM"/>
    </source>
</evidence>
<name>A0A3M2LSN8_9ACTN</name>
<evidence type="ECO:0000313" key="2">
    <source>
        <dbReference type="Proteomes" id="UP000282674"/>
    </source>
</evidence>
<accession>A0A3M2LSN8</accession>
<reference evidence="1 2" key="1">
    <citation type="submission" date="2018-10" db="EMBL/GenBank/DDBJ databases">
        <title>Isolation from soil.</title>
        <authorList>
            <person name="Hu J."/>
        </authorList>
    </citation>
    <scope>NUCLEOTIDE SEQUENCE [LARGE SCALE GENOMIC DNA]</scope>
    <source>
        <strain evidence="1 2">NEAU-Ht49</strain>
    </source>
</reference>
<protein>
    <recommendedName>
        <fullName evidence="3">DUF3168 domain-containing protein</fullName>
    </recommendedName>
</protein>
<gene>
    <name evidence="1" type="ORF">EBO15_28345</name>
</gene>
<dbReference type="EMBL" id="RFFG01000061">
    <property type="protein sequence ID" value="RMI39880.1"/>
    <property type="molecule type" value="Genomic_DNA"/>
</dbReference>
<keyword evidence="2" id="KW-1185">Reference proteome</keyword>
<sequence length="141" mass="15033">MATVTEQRDRIAVVLAGVDGLKMVVKHPAESAPSVRPAVVLGEPTAIFAEGEARRGLDSWDWPLLILVSLGDYPAAQQVMDAFLNTGPGSIRQAFLEEPGLGLLDGTHAVIDRMDDYGPRDSGDGTRMVGAVLHLVVRTTT</sequence>
<proteinExistence type="predicted"/>
<evidence type="ECO:0000313" key="1">
    <source>
        <dbReference type="EMBL" id="RMI39880.1"/>
    </source>
</evidence>
<dbReference type="RefSeq" id="WP_122197511.1">
    <property type="nucleotide sequence ID" value="NZ_JBHSKC010000034.1"/>
</dbReference>
<organism evidence="1 2">
    <name type="scientific">Actinomadura harenae</name>
    <dbReference type="NCBI Taxonomy" id="2483351"/>
    <lineage>
        <taxon>Bacteria</taxon>
        <taxon>Bacillati</taxon>
        <taxon>Actinomycetota</taxon>
        <taxon>Actinomycetes</taxon>
        <taxon>Streptosporangiales</taxon>
        <taxon>Thermomonosporaceae</taxon>
        <taxon>Actinomadura</taxon>
    </lineage>
</organism>
<dbReference type="Proteomes" id="UP000282674">
    <property type="component" value="Unassembled WGS sequence"/>
</dbReference>
<dbReference type="AlphaFoldDB" id="A0A3M2LSN8"/>
<comment type="caution">
    <text evidence="1">The sequence shown here is derived from an EMBL/GenBank/DDBJ whole genome shotgun (WGS) entry which is preliminary data.</text>
</comment>